<dbReference type="Proteomes" id="UP000252107">
    <property type="component" value="Unassembled WGS sequence"/>
</dbReference>
<sequence length="176" mass="20212">MKLSKLLQTVGIALTVANCSIVSNLQITQVLAQGRRGPYSFSSYNFPERYIRHRNYLGYIEPPNDELGKKDATFHLRDGLADSNCTSFESINFPGYFLRHQDFRLKLAINDGSQLFQEDATFCQKSGFARTGVSFESYNFRSHYIRHKNFELWIAPSDGSDLFRNDATFIPQKALY</sequence>
<keyword evidence="3" id="KW-1185">Reference proteome</keyword>
<evidence type="ECO:0000259" key="1">
    <source>
        <dbReference type="Pfam" id="PF05270"/>
    </source>
</evidence>
<dbReference type="Pfam" id="PF05270">
    <property type="entry name" value="AbfB"/>
    <property type="match status" value="1"/>
</dbReference>
<reference evidence="2" key="1">
    <citation type="submission" date="2016-04" db="EMBL/GenBank/DDBJ databases">
        <authorList>
            <person name="Tabuchi Yagui T.R."/>
        </authorList>
    </citation>
    <scope>NUCLEOTIDE SEQUENCE [LARGE SCALE GENOMIC DNA]</scope>
    <source>
        <strain evidence="2">NIES-26</strain>
    </source>
</reference>
<feature type="domain" description="Alpha-L-arabinofuranosidase B arabinose-binding" evidence="1">
    <location>
        <begin position="40"/>
        <end position="170"/>
    </location>
</feature>
<evidence type="ECO:0000313" key="3">
    <source>
        <dbReference type="Proteomes" id="UP000252107"/>
    </source>
</evidence>
<dbReference type="SUPFAM" id="SSF110221">
    <property type="entry name" value="AbfB domain"/>
    <property type="match status" value="1"/>
</dbReference>
<dbReference type="GO" id="GO:0046373">
    <property type="term" value="P:L-arabinose metabolic process"/>
    <property type="evidence" value="ECO:0007669"/>
    <property type="project" value="InterPro"/>
</dbReference>
<evidence type="ECO:0000313" key="2">
    <source>
        <dbReference type="EMBL" id="RCJ40179.1"/>
    </source>
</evidence>
<gene>
    <name evidence="2" type="ORF">A6770_10545</name>
</gene>
<dbReference type="EMBL" id="LXQD01000054">
    <property type="protein sequence ID" value="RCJ40179.1"/>
    <property type="molecule type" value="Genomic_DNA"/>
</dbReference>
<dbReference type="GO" id="GO:0046556">
    <property type="term" value="F:alpha-L-arabinofuranosidase activity"/>
    <property type="evidence" value="ECO:0007669"/>
    <property type="project" value="InterPro"/>
</dbReference>
<comment type="caution">
    <text evidence="2">The sequence shown here is derived from an EMBL/GenBank/DDBJ whole genome shotgun (WGS) entry which is preliminary data.</text>
</comment>
<accession>A0A367RW34</accession>
<dbReference type="InterPro" id="IPR036195">
    <property type="entry name" value="AbfB_ABD_sf"/>
</dbReference>
<dbReference type="AlphaFoldDB" id="A0A367RW34"/>
<organism evidence="2 3">
    <name type="scientific">Nostoc minutum NIES-26</name>
    <dbReference type="NCBI Taxonomy" id="1844469"/>
    <lineage>
        <taxon>Bacteria</taxon>
        <taxon>Bacillati</taxon>
        <taxon>Cyanobacteriota</taxon>
        <taxon>Cyanophyceae</taxon>
        <taxon>Nostocales</taxon>
        <taxon>Nostocaceae</taxon>
        <taxon>Nostoc</taxon>
    </lineage>
</organism>
<dbReference type="CDD" id="cd23399">
    <property type="entry name" value="beta-trefoil_ABD_ABFB"/>
    <property type="match status" value="1"/>
</dbReference>
<dbReference type="Gene3D" id="2.80.10.50">
    <property type="match status" value="2"/>
</dbReference>
<name>A0A367RW34_9NOSO</name>
<protein>
    <recommendedName>
        <fullName evidence="1">Alpha-L-arabinofuranosidase B arabinose-binding domain-containing protein</fullName>
    </recommendedName>
</protein>
<proteinExistence type="predicted"/>
<dbReference type="InterPro" id="IPR007934">
    <property type="entry name" value="AbfB_ABD"/>
</dbReference>